<dbReference type="InterPro" id="IPR000524">
    <property type="entry name" value="Tscrpt_reg_HTH_GntR"/>
</dbReference>
<dbReference type="PRINTS" id="PR00035">
    <property type="entry name" value="HTHGNTR"/>
</dbReference>
<dbReference type="Gene3D" id="3.40.1410.10">
    <property type="entry name" value="Chorismate lyase-like"/>
    <property type="match status" value="1"/>
</dbReference>
<dbReference type="EMBL" id="JACJVO010000062">
    <property type="protein sequence ID" value="MBB6735949.1"/>
    <property type="molecule type" value="Genomic_DNA"/>
</dbReference>
<dbReference type="SUPFAM" id="SSF46785">
    <property type="entry name" value="Winged helix' DNA-binding domain"/>
    <property type="match status" value="1"/>
</dbReference>
<accession>A0A7X0STP2</accession>
<proteinExistence type="predicted"/>
<dbReference type="Proteomes" id="UP000564644">
    <property type="component" value="Unassembled WGS sequence"/>
</dbReference>
<keyword evidence="1" id="KW-0805">Transcription regulation</keyword>
<dbReference type="CDD" id="cd07377">
    <property type="entry name" value="WHTH_GntR"/>
    <property type="match status" value="1"/>
</dbReference>
<gene>
    <name evidence="5" type="ORF">H7C18_34080</name>
</gene>
<evidence type="ECO:0000256" key="3">
    <source>
        <dbReference type="ARBA" id="ARBA00023163"/>
    </source>
</evidence>
<evidence type="ECO:0000313" key="6">
    <source>
        <dbReference type="Proteomes" id="UP000564644"/>
    </source>
</evidence>
<dbReference type="InterPro" id="IPR050679">
    <property type="entry name" value="Bact_HTH_transcr_reg"/>
</dbReference>
<dbReference type="InterPro" id="IPR028978">
    <property type="entry name" value="Chorismate_lyase_/UTRA_dom_sf"/>
</dbReference>
<dbReference type="InterPro" id="IPR036388">
    <property type="entry name" value="WH-like_DNA-bd_sf"/>
</dbReference>
<dbReference type="Pfam" id="PF07702">
    <property type="entry name" value="UTRA"/>
    <property type="match status" value="1"/>
</dbReference>
<dbReference type="SUPFAM" id="SSF64288">
    <property type="entry name" value="Chorismate lyase-like"/>
    <property type="match status" value="1"/>
</dbReference>
<sequence length="237" mass="27496">MPITRKQGPLYLQIKKIIKDRILHGEYPLGSLIPSEPQLEEEFQVSKMTVRNAIGELAQEGYVDKRSGVGTTVVRNTSFSKLSKGKRFTEILVEEGRQIRKRPLGSGLVTPEPDTELRRLFGESCYRVERLYLLDERPYIHFVHYLPPMVANTAAEEPEIRSLYDFLEENQVYLENFRDRFSVGIVSADIAMWLEVPEGSPLLRRIRQSYDTEGRVMEYSVGHYHTELHDYVVKFDV</sequence>
<dbReference type="SMART" id="SM00345">
    <property type="entry name" value="HTH_GNTR"/>
    <property type="match status" value="1"/>
</dbReference>
<dbReference type="GO" id="GO:0003677">
    <property type="term" value="F:DNA binding"/>
    <property type="evidence" value="ECO:0007669"/>
    <property type="project" value="UniProtKB-KW"/>
</dbReference>
<keyword evidence="3" id="KW-0804">Transcription</keyword>
<reference evidence="5 6" key="1">
    <citation type="submission" date="2020-08" db="EMBL/GenBank/DDBJ databases">
        <title>Cohnella phylogeny.</title>
        <authorList>
            <person name="Dunlap C."/>
        </authorList>
    </citation>
    <scope>NUCLEOTIDE SEQUENCE [LARGE SCALE GENOMIC DNA]</scope>
    <source>
        <strain evidence="5 6">CBP 2801</strain>
    </source>
</reference>
<feature type="domain" description="HTH gntR-type" evidence="4">
    <location>
        <begin position="8"/>
        <end position="76"/>
    </location>
</feature>
<dbReference type="GO" id="GO:0045892">
    <property type="term" value="P:negative regulation of DNA-templated transcription"/>
    <property type="evidence" value="ECO:0007669"/>
    <property type="project" value="TreeGrafter"/>
</dbReference>
<dbReference type="FunFam" id="1.10.10.10:FF:000079">
    <property type="entry name" value="GntR family transcriptional regulator"/>
    <property type="match status" value="1"/>
</dbReference>
<dbReference type="InterPro" id="IPR011663">
    <property type="entry name" value="UTRA"/>
</dbReference>
<dbReference type="SMART" id="SM00866">
    <property type="entry name" value="UTRA"/>
    <property type="match status" value="1"/>
</dbReference>
<dbReference type="PANTHER" id="PTHR44846:SF1">
    <property type="entry name" value="MANNOSYL-D-GLYCERATE TRANSPORT_METABOLISM SYSTEM REPRESSOR MNGR-RELATED"/>
    <property type="match status" value="1"/>
</dbReference>
<dbReference type="InterPro" id="IPR036390">
    <property type="entry name" value="WH_DNA-bd_sf"/>
</dbReference>
<dbReference type="AlphaFoldDB" id="A0A7X0STP2"/>
<dbReference type="PROSITE" id="PS50949">
    <property type="entry name" value="HTH_GNTR"/>
    <property type="match status" value="1"/>
</dbReference>
<protein>
    <submittedName>
        <fullName evidence="5">GntR family transcriptional regulator</fullName>
    </submittedName>
</protein>
<keyword evidence="2" id="KW-0238">DNA-binding</keyword>
<dbReference type="GO" id="GO:0003700">
    <property type="term" value="F:DNA-binding transcription factor activity"/>
    <property type="evidence" value="ECO:0007669"/>
    <property type="project" value="InterPro"/>
</dbReference>
<evidence type="ECO:0000256" key="2">
    <source>
        <dbReference type="ARBA" id="ARBA00023125"/>
    </source>
</evidence>
<evidence type="ECO:0000259" key="4">
    <source>
        <dbReference type="PROSITE" id="PS50949"/>
    </source>
</evidence>
<comment type="caution">
    <text evidence="5">The sequence shown here is derived from an EMBL/GenBank/DDBJ whole genome shotgun (WGS) entry which is preliminary data.</text>
</comment>
<evidence type="ECO:0000313" key="5">
    <source>
        <dbReference type="EMBL" id="MBB6735949.1"/>
    </source>
</evidence>
<dbReference type="Gene3D" id="1.10.10.10">
    <property type="entry name" value="Winged helix-like DNA-binding domain superfamily/Winged helix DNA-binding domain"/>
    <property type="match status" value="1"/>
</dbReference>
<dbReference type="RefSeq" id="WP_185133596.1">
    <property type="nucleotide sequence ID" value="NZ_JACJVO010000062.1"/>
</dbReference>
<name>A0A7X0STP2_9BACL</name>
<evidence type="ECO:0000256" key="1">
    <source>
        <dbReference type="ARBA" id="ARBA00023015"/>
    </source>
</evidence>
<dbReference type="Pfam" id="PF00392">
    <property type="entry name" value="GntR"/>
    <property type="match status" value="1"/>
</dbReference>
<organism evidence="5 6">
    <name type="scientific">Cohnella zeiphila</name>
    <dbReference type="NCBI Taxonomy" id="2761120"/>
    <lineage>
        <taxon>Bacteria</taxon>
        <taxon>Bacillati</taxon>
        <taxon>Bacillota</taxon>
        <taxon>Bacilli</taxon>
        <taxon>Bacillales</taxon>
        <taxon>Paenibacillaceae</taxon>
        <taxon>Cohnella</taxon>
    </lineage>
</organism>
<dbReference type="PANTHER" id="PTHR44846">
    <property type="entry name" value="MANNOSYL-D-GLYCERATE TRANSPORT/METABOLISM SYSTEM REPRESSOR MNGR-RELATED"/>
    <property type="match status" value="1"/>
</dbReference>
<keyword evidence="6" id="KW-1185">Reference proteome</keyword>